<dbReference type="EMBL" id="RPDH01000001">
    <property type="protein sequence ID" value="RPE13991.1"/>
    <property type="molecule type" value="Genomic_DNA"/>
</dbReference>
<accession>A0A3N4Q8V9</accession>
<evidence type="ECO:0000313" key="2">
    <source>
        <dbReference type="Proteomes" id="UP000278351"/>
    </source>
</evidence>
<name>A0A3N4Q8V9_9BACT</name>
<dbReference type="RefSeq" id="WP_123846504.1">
    <property type="nucleotide sequence ID" value="NZ_RPDH01000001.1"/>
</dbReference>
<dbReference type="AlphaFoldDB" id="A0A3N4Q8V9"/>
<keyword evidence="2" id="KW-1185">Reference proteome</keyword>
<evidence type="ECO:0000313" key="1">
    <source>
        <dbReference type="EMBL" id="RPE13991.1"/>
    </source>
</evidence>
<sequence>MIGITGSRIVCYNVLAFAIHLGTTSICVIEITARIICYEVLAYSYLRGATICMTGRPGCPMGPSQRFVPIYCFTAFNAVVHSVKNTIPGKPIIRSQNAGFPARPGFLGFANFQGPAAPLLHSVFRAMTAQRKPTDAQVFSKILKPFLKYLDKPWIKSIFSPQFL</sequence>
<comment type="caution">
    <text evidence="1">The sequence shown here is derived from an EMBL/GenBank/DDBJ whole genome shotgun (WGS) entry which is preliminary data.</text>
</comment>
<proteinExistence type="predicted"/>
<reference evidence="1 2" key="1">
    <citation type="submission" date="2018-11" db="EMBL/GenBank/DDBJ databases">
        <title>Chitinophaga lutea sp.nov., isolate from arsenic contaminated soil.</title>
        <authorList>
            <person name="Zong Y."/>
        </authorList>
    </citation>
    <scope>NUCLEOTIDE SEQUENCE [LARGE SCALE GENOMIC DNA]</scope>
    <source>
        <strain evidence="1 2">ZY74</strain>
    </source>
</reference>
<dbReference type="Proteomes" id="UP000278351">
    <property type="component" value="Unassembled WGS sequence"/>
</dbReference>
<protein>
    <submittedName>
        <fullName evidence="1">Uncharacterized protein</fullName>
    </submittedName>
</protein>
<gene>
    <name evidence="1" type="ORF">EGT74_10900</name>
</gene>
<organism evidence="1 2">
    <name type="scientific">Chitinophaga lutea</name>
    <dbReference type="NCBI Taxonomy" id="2488634"/>
    <lineage>
        <taxon>Bacteria</taxon>
        <taxon>Pseudomonadati</taxon>
        <taxon>Bacteroidota</taxon>
        <taxon>Chitinophagia</taxon>
        <taxon>Chitinophagales</taxon>
        <taxon>Chitinophagaceae</taxon>
        <taxon>Chitinophaga</taxon>
    </lineage>
</organism>